<gene>
    <name evidence="4" type="ORF">D0866_04530</name>
    <name evidence="3" type="ORF">D0868_04108</name>
</gene>
<keyword evidence="2" id="KW-0812">Transmembrane</keyword>
<dbReference type="EMBL" id="QWIK01000251">
    <property type="protein sequence ID" value="RMY09682.1"/>
    <property type="molecule type" value="Genomic_DNA"/>
</dbReference>
<dbReference type="Proteomes" id="UP000276864">
    <property type="component" value="Unassembled WGS sequence"/>
</dbReference>
<feature type="region of interest" description="Disordered" evidence="1">
    <location>
        <begin position="213"/>
        <end position="412"/>
    </location>
</feature>
<dbReference type="Proteomes" id="UP000282582">
    <property type="component" value="Unassembled WGS sequence"/>
</dbReference>
<dbReference type="AlphaFoldDB" id="A0A3M6Z3T9"/>
<organism evidence="3 6">
    <name type="scientific">Hortaea werneckii</name>
    <name type="common">Black yeast</name>
    <name type="synonym">Cladosporium werneckii</name>
    <dbReference type="NCBI Taxonomy" id="91943"/>
    <lineage>
        <taxon>Eukaryota</taxon>
        <taxon>Fungi</taxon>
        <taxon>Dikarya</taxon>
        <taxon>Ascomycota</taxon>
        <taxon>Pezizomycotina</taxon>
        <taxon>Dothideomycetes</taxon>
        <taxon>Dothideomycetidae</taxon>
        <taxon>Mycosphaerellales</taxon>
        <taxon>Teratosphaeriaceae</taxon>
        <taxon>Hortaea</taxon>
    </lineage>
</organism>
<evidence type="ECO:0000256" key="2">
    <source>
        <dbReference type="SAM" id="Phobius"/>
    </source>
</evidence>
<accession>A0A3M6Z3T9</accession>
<evidence type="ECO:0000313" key="6">
    <source>
        <dbReference type="Proteomes" id="UP000282582"/>
    </source>
</evidence>
<keyword evidence="2" id="KW-1133">Transmembrane helix</keyword>
<proteinExistence type="predicted"/>
<sequence length="544" mass="59589">MVLEGATSADTSFGEDAPPSDIDPYANSNTSYLSGKPTSFVKVTPDQQQHGVYINLNELPRRWSIVGQKAHPQMLVDGISEQVKFSQGILQRPIKQDEANALAFHFAKSLRIASYGTPIGVLGASAMVYRTQKDMRFPGWAPFKEGSRFSKDAFGPLRGQMARLAWQMSRISAYWFIGATIGQIFFGSYALSVSLAGRAMDPRLKDFTEALKRRQQSGVGRQATGQVGNQEEGPKGTETFEMARQRSNAQTSWGRRRAEASGEQGDDASPTGGMFNDEFLDSSSEQPGFMSEDQVKQQADSRLGSERSQRPQSGPYEQSSAASRQSAMEGSSPWESDRQTPSQTSGSAWDRLRQGAMSNQGGEPRRPSRGMQSSDPSGSRPQGGFQDAAPSGDGYTFSSSDEERQLAKSQQQQEFDALIDRERGGINFWERPSSAETAVENYWTSAPVAIARAGMTGTQYHLLFCSLYFAIFFRSISLSSLAKSAASLSGEVVNIANRLPSLHSPDNLTATLNRPSPARFSFCSAMVKYSARRYQCAAFASRNF</sequence>
<keyword evidence="2" id="KW-0472">Membrane</keyword>
<evidence type="ECO:0000313" key="4">
    <source>
        <dbReference type="EMBL" id="RMY35548.1"/>
    </source>
</evidence>
<feature type="region of interest" description="Disordered" evidence="1">
    <location>
        <begin position="1"/>
        <end position="28"/>
    </location>
</feature>
<feature type="compositionally biased region" description="Polar residues" evidence="1">
    <location>
        <begin position="370"/>
        <end position="380"/>
    </location>
</feature>
<feature type="compositionally biased region" description="Polar residues" evidence="1">
    <location>
        <begin position="216"/>
        <end position="229"/>
    </location>
</feature>
<reference evidence="5 6" key="1">
    <citation type="journal article" date="2018" name="BMC Genomics">
        <title>Genomic evidence for intraspecific hybridization in a clonal and extremely halotolerant yeast.</title>
        <authorList>
            <person name="Gostincar C."/>
            <person name="Stajich J.E."/>
            <person name="Zupancic J."/>
            <person name="Zalar P."/>
            <person name="Gunde-Cimerman N."/>
        </authorList>
    </citation>
    <scope>NUCLEOTIDE SEQUENCE [LARGE SCALE GENOMIC DNA]</scope>
    <source>
        <strain evidence="4 5">EXF-6651</strain>
        <strain evidence="3 6">EXF-6654</strain>
    </source>
</reference>
<evidence type="ECO:0000256" key="1">
    <source>
        <dbReference type="SAM" id="MobiDB-lite"/>
    </source>
</evidence>
<feature type="compositionally biased region" description="Polar residues" evidence="1">
    <location>
        <begin position="310"/>
        <end position="329"/>
    </location>
</feature>
<name>A0A3M6Z3T9_HORWE</name>
<evidence type="ECO:0000313" key="3">
    <source>
        <dbReference type="EMBL" id="RMY09682.1"/>
    </source>
</evidence>
<dbReference type="EMBL" id="QWIM01000367">
    <property type="protein sequence ID" value="RMY35548.1"/>
    <property type="molecule type" value="Genomic_DNA"/>
</dbReference>
<feature type="transmembrane region" description="Helical" evidence="2">
    <location>
        <begin position="173"/>
        <end position="196"/>
    </location>
</feature>
<evidence type="ECO:0000313" key="5">
    <source>
        <dbReference type="Proteomes" id="UP000276864"/>
    </source>
</evidence>
<comment type="caution">
    <text evidence="3">The sequence shown here is derived from an EMBL/GenBank/DDBJ whole genome shotgun (WGS) entry which is preliminary data.</text>
</comment>
<protein>
    <submittedName>
        <fullName evidence="3">Uncharacterized protein</fullName>
    </submittedName>
</protein>